<dbReference type="EMBL" id="JAOTHD010000047">
    <property type="protein sequence ID" value="MDB6247610.1"/>
    <property type="molecule type" value="Genomic_DNA"/>
</dbReference>
<dbReference type="Proteomes" id="UP001141961">
    <property type="component" value="Unassembled WGS sequence"/>
</dbReference>
<reference evidence="1" key="2">
    <citation type="submission" date="2022-10" db="EMBL/GenBank/DDBJ databases">
        <authorList>
            <person name="Kostovova I."/>
            <person name="Moravkova M."/>
            <person name="Pechar R."/>
        </authorList>
    </citation>
    <scope>NUCLEOTIDE SEQUENCE</scope>
    <source>
        <strain evidence="1">M597B</strain>
    </source>
</reference>
<keyword evidence="1" id="KW-0540">Nuclease</keyword>
<evidence type="ECO:0000313" key="2">
    <source>
        <dbReference type="Proteomes" id="UP001141961"/>
    </source>
</evidence>
<dbReference type="GO" id="GO:0004519">
    <property type="term" value="F:endonuclease activity"/>
    <property type="evidence" value="ECO:0007669"/>
    <property type="project" value="UniProtKB-KW"/>
</dbReference>
<keyword evidence="1" id="KW-0378">Hydrolase</keyword>
<protein>
    <submittedName>
        <fullName evidence="1">NgoFVII family restriction endonuclease</fullName>
    </submittedName>
</protein>
<dbReference type="RefSeq" id="WP_271327293.1">
    <property type="nucleotide sequence ID" value="NZ_JAOTHC010000045.1"/>
</dbReference>
<proteinExistence type="predicted"/>
<accession>A0AAW6BBR6</accession>
<dbReference type="AlphaFoldDB" id="A0AAW6BBR6"/>
<evidence type="ECO:0000313" key="1">
    <source>
        <dbReference type="EMBL" id="MDB6247610.1"/>
    </source>
</evidence>
<name>A0AAW6BBR6_LACAM</name>
<reference evidence="1" key="1">
    <citation type="journal article" date="2022" name="Microorganisms">
        <title>Antibiotic Susceptibility, Resistance Gene Determinants and Corresponding Genomic Regions in Lactobacillus amylovorus Isolates Derived from Wild Boars and Domestic Pigs.</title>
        <authorList>
            <person name="Moravkova M."/>
            <person name="Kostovova I."/>
            <person name="Kavanova K."/>
            <person name="Pechar R."/>
            <person name="Stanek S."/>
            <person name="Brychta A."/>
            <person name="Zeman M."/>
            <person name="Kubasova T."/>
        </authorList>
    </citation>
    <scope>NUCLEOTIDE SEQUENCE</scope>
    <source>
        <strain evidence="1">M597B</strain>
    </source>
</reference>
<keyword evidence="1" id="KW-0255">Endonuclease</keyword>
<sequence>MTVWERYSQDERDEYEDFLKMYGALSAMFNQKSSETGAPYLDSKFQETIYAKSFQSEDVDIGNTPHDIMSTFGDDKIGIGLKTWLSSKRSYQKVMQLKRYRDKIDPLISEDKKDELAYTVATIKNERLNADYSRLGLSKDENIYHYVTRDRGLLKLSETSYPLVDMDKLKPGKLNKSSFTFTDGLKEYKYTFGDSQIWMRFGPDESDTHLLDSINIDILDDPFTFLKDAFKQYKNVGGIYVQKKPERDYIYIPLYSYSRKTVSPRSGLNAWNGDPKTRGSQRVRPEGEAYLPIPKDLWNKCPFWVNPSIDMRDYAGYKQETGQSSYKFNLHFPNGKVYPAIIGQANFKSLETKPQSALGKWIFNSLGVEHPQRERYDQPSDDIITMDRLMRFGLDSVKLWHEDPNDYKNIWIDFAEYGSFERFMKDEMQVQDESEE</sequence>
<gene>
    <name evidence="1" type="ORF">ODV14_10060</name>
</gene>
<organism evidence="1 2">
    <name type="scientific">Lactobacillus amylovorus</name>
    <dbReference type="NCBI Taxonomy" id="1604"/>
    <lineage>
        <taxon>Bacteria</taxon>
        <taxon>Bacillati</taxon>
        <taxon>Bacillota</taxon>
        <taxon>Bacilli</taxon>
        <taxon>Lactobacillales</taxon>
        <taxon>Lactobacillaceae</taxon>
        <taxon>Lactobacillus</taxon>
    </lineage>
</organism>
<comment type="caution">
    <text evidence="1">The sequence shown here is derived from an EMBL/GenBank/DDBJ whole genome shotgun (WGS) entry which is preliminary data.</text>
</comment>